<evidence type="ECO:0000256" key="10">
    <source>
        <dbReference type="SAM" id="MobiDB-lite"/>
    </source>
</evidence>
<keyword evidence="3" id="KW-0285">Flavoprotein</keyword>
<dbReference type="Proteomes" id="UP000822688">
    <property type="component" value="Chromosome 10"/>
</dbReference>
<keyword evidence="5" id="KW-0808">Transferase</keyword>
<dbReference type="AlphaFoldDB" id="A0A8T0GH85"/>
<protein>
    <recommendedName>
        <fullName evidence="2">FAD synthase</fullName>
        <ecNumber evidence="2">2.7.7.2</ecNumber>
    </recommendedName>
</protein>
<keyword evidence="7" id="KW-0547">Nucleotide-binding</keyword>
<evidence type="ECO:0000259" key="11">
    <source>
        <dbReference type="Pfam" id="PF06574"/>
    </source>
</evidence>
<dbReference type="GO" id="GO:0005524">
    <property type="term" value="F:ATP binding"/>
    <property type="evidence" value="ECO:0007669"/>
    <property type="project" value="UniProtKB-KW"/>
</dbReference>
<proteinExistence type="predicted"/>
<dbReference type="Gene3D" id="3.40.50.620">
    <property type="entry name" value="HUPs"/>
    <property type="match status" value="1"/>
</dbReference>
<accession>A0A8T0GH85</accession>
<dbReference type="SUPFAM" id="SSF52374">
    <property type="entry name" value="Nucleotidylyl transferase"/>
    <property type="match status" value="1"/>
</dbReference>
<evidence type="ECO:0000256" key="1">
    <source>
        <dbReference type="ARBA" id="ARBA00004726"/>
    </source>
</evidence>
<sequence length="347" mass="37932">MGRSPRMQAPSPRPQRVWQRSPETHTPMPLVSMSLLPLLPSPSPSSFALPPSPRVRKLLPMGLTEPSAMAPDASPANAEDHSHVEGGVVALGKFEGLHLGHRALAERASELGTPVMLSLSGMAEVLGWEPKLPVVASDDRARVLESWGKHCRDMVPKEHVLEFAKIRKLSPEQFVEKLANELKVKGAVAGADYRFGFRASGKASDLVEFCKKYGLESAIVEPVMDSKDAPAVDGCSKDKGQVSTTRIRKALAEGDMKRVAELLGRNHRLYIEVKDSVQKENVISFPIANVLNQPPTVGSYECSLPLEGINDVVQVRIQETEISLELQDSNLVNKITQQSRIALDFLA</sequence>
<evidence type="ECO:0000313" key="13">
    <source>
        <dbReference type="Proteomes" id="UP000822688"/>
    </source>
</evidence>
<evidence type="ECO:0000256" key="5">
    <source>
        <dbReference type="ARBA" id="ARBA00022679"/>
    </source>
</evidence>
<dbReference type="Pfam" id="PF06574">
    <property type="entry name" value="FAD_syn"/>
    <property type="match status" value="1"/>
</dbReference>
<organism evidence="12 13">
    <name type="scientific">Ceratodon purpureus</name>
    <name type="common">Fire moss</name>
    <name type="synonym">Dicranum purpureum</name>
    <dbReference type="NCBI Taxonomy" id="3225"/>
    <lineage>
        <taxon>Eukaryota</taxon>
        <taxon>Viridiplantae</taxon>
        <taxon>Streptophyta</taxon>
        <taxon>Embryophyta</taxon>
        <taxon>Bryophyta</taxon>
        <taxon>Bryophytina</taxon>
        <taxon>Bryopsida</taxon>
        <taxon>Dicranidae</taxon>
        <taxon>Pseudoditrichales</taxon>
        <taxon>Ditrichaceae</taxon>
        <taxon>Ceratodon</taxon>
    </lineage>
</organism>
<dbReference type="CDD" id="cd02064">
    <property type="entry name" value="FAD_synthetase_N"/>
    <property type="match status" value="1"/>
</dbReference>
<evidence type="ECO:0000313" key="12">
    <source>
        <dbReference type="EMBL" id="KAG0558380.1"/>
    </source>
</evidence>
<reference evidence="12" key="1">
    <citation type="submission" date="2020-06" db="EMBL/GenBank/DDBJ databases">
        <title>WGS assembly of Ceratodon purpureus strain R40.</title>
        <authorList>
            <person name="Carey S.B."/>
            <person name="Jenkins J."/>
            <person name="Shu S."/>
            <person name="Lovell J.T."/>
            <person name="Sreedasyam A."/>
            <person name="Maumus F."/>
            <person name="Tiley G.P."/>
            <person name="Fernandez-Pozo N."/>
            <person name="Barry K."/>
            <person name="Chen C."/>
            <person name="Wang M."/>
            <person name="Lipzen A."/>
            <person name="Daum C."/>
            <person name="Saski C.A."/>
            <person name="Payton A.C."/>
            <person name="Mcbreen J.C."/>
            <person name="Conrad R.E."/>
            <person name="Kollar L.M."/>
            <person name="Olsson S."/>
            <person name="Huttunen S."/>
            <person name="Landis J.B."/>
            <person name="Wickett N.J."/>
            <person name="Johnson M.G."/>
            <person name="Rensing S.A."/>
            <person name="Grimwood J."/>
            <person name="Schmutz J."/>
            <person name="Mcdaniel S.F."/>
        </authorList>
    </citation>
    <scope>NUCLEOTIDE SEQUENCE</scope>
    <source>
        <strain evidence="12">R40</strain>
    </source>
</reference>
<evidence type="ECO:0000256" key="9">
    <source>
        <dbReference type="ARBA" id="ARBA00022840"/>
    </source>
</evidence>
<dbReference type="InterPro" id="IPR014729">
    <property type="entry name" value="Rossmann-like_a/b/a_fold"/>
</dbReference>
<evidence type="ECO:0000256" key="4">
    <source>
        <dbReference type="ARBA" id="ARBA00022643"/>
    </source>
</evidence>
<comment type="caution">
    <text evidence="12">The sequence shown here is derived from an EMBL/GenBank/DDBJ whole genome shotgun (WGS) entry which is preliminary data.</text>
</comment>
<comment type="pathway">
    <text evidence="1">Cofactor biosynthesis; FAD biosynthesis; FAD from FMN: step 1/1.</text>
</comment>
<feature type="region of interest" description="Disordered" evidence="10">
    <location>
        <begin position="1"/>
        <end position="26"/>
    </location>
</feature>
<feature type="domain" description="FAD synthetase" evidence="11">
    <location>
        <begin position="83"/>
        <end position="226"/>
    </location>
</feature>
<evidence type="ECO:0000256" key="7">
    <source>
        <dbReference type="ARBA" id="ARBA00022741"/>
    </source>
</evidence>
<dbReference type="InterPro" id="IPR015864">
    <property type="entry name" value="FAD_synthase"/>
</dbReference>
<dbReference type="EMBL" id="CM026431">
    <property type="protein sequence ID" value="KAG0558380.1"/>
    <property type="molecule type" value="Genomic_DNA"/>
</dbReference>
<evidence type="ECO:0000256" key="8">
    <source>
        <dbReference type="ARBA" id="ARBA00022827"/>
    </source>
</evidence>
<keyword evidence="13" id="KW-1185">Reference proteome</keyword>
<evidence type="ECO:0000256" key="3">
    <source>
        <dbReference type="ARBA" id="ARBA00022630"/>
    </source>
</evidence>
<keyword evidence="9" id="KW-0067">ATP-binding</keyword>
<keyword evidence="4" id="KW-0288">FMN</keyword>
<dbReference type="EC" id="2.7.7.2" evidence="2"/>
<name>A0A8T0GH85_CERPU</name>
<keyword evidence="8" id="KW-0274">FAD</keyword>
<keyword evidence="6" id="KW-0548">Nucleotidyltransferase</keyword>
<evidence type="ECO:0000256" key="2">
    <source>
        <dbReference type="ARBA" id="ARBA00012393"/>
    </source>
</evidence>
<dbReference type="GO" id="GO:0003919">
    <property type="term" value="F:FMN adenylyltransferase activity"/>
    <property type="evidence" value="ECO:0007669"/>
    <property type="project" value="UniProtKB-EC"/>
</dbReference>
<dbReference type="GO" id="GO:0009231">
    <property type="term" value="P:riboflavin biosynthetic process"/>
    <property type="evidence" value="ECO:0007669"/>
    <property type="project" value="InterPro"/>
</dbReference>
<gene>
    <name evidence="12" type="ORF">KC19_10G023500</name>
</gene>
<evidence type="ECO:0000256" key="6">
    <source>
        <dbReference type="ARBA" id="ARBA00022695"/>
    </source>
</evidence>